<sequence length="141" mass="15468">GSATAMAVGYVRVDWDLWGELALGIFSAMDAGSLFLMHFSSNIWACYAGYVVFKACYTLLITIATFRIAVNLSMERYALTFGFNNFVALLIQTILTVVVVDAKGLGLDISTQFLIYGSYFAFIAGVFLVRSTHTLASTKCR</sequence>
<keyword evidence="2" id="KW-0472">Membrane</keyword>
<keyword evidence="2" id="KW-1133">Transmembrane helix</keyword>
<dbReference type="Pfam" id="PF01770">
    <property type="entry name" value="Folate_carrier"/>
    <property type="match status" value="1"/>
</dbReference>
<gene>
    <name evidence="3" type="primary">Slc19a3_0</name>
    <name evidence="3" type="ORF">CENBEN_R09206</name>
</gene>
<feature type="non-terminal residue" evidence="3">
    <location>
        <position position="141"/>
    </location>
</feature>
<comment type="caution">
    <text evidence="3">The sequence shown here is derived from an EMBL/GenBank/DDBJ whole genome shotgun (WGS) entry which is preliminary data.</text>
</comment>
<accession>A0A852MBZ8</accession>
<dbReference type="GO" id="GO:0015234">
    <property type="term" value="F:thiamine transmembrane transporter activity"/>
    <property type="evidence" value="ECO:0007669"/>
    <property type="project" value="TreeGrafter"/>
</dbReference>
<dbReference type="PANTHER" id="PTHR10686:SF37">
    <property type="entry name" value="THIAMINE TRANSPORTER 2"/>
    <property type="match status" value="1"/>
</dbReference>
<dbReference type="AlphaFoldDB" id="A0A852MBZ8"/>
<dbReference type="EMBL" id="WBNK01001487">
    <property type="protein sequence ID" value="NXX97527.1"/>
    <property type="molecule type" value="Genomic_DNA"/>
</dbReference>
<protein>
    <submittedName>
        <fullName evidence="3">S19A3 protein</fullName>
    </submittedName>
</protein>
<organism evidence="3 4">
    <name type="scientific">Centropus bengalensis</name>
    <name type="common">lesser coucal</name>
    <dbReference type="NCBI Taxonomy" id="1463675"/>
    <lineage>
        <taxon>Eukaryota</taxon>
        <taxon>Metazoa</taxon>
        <taxon>Chordata</taxon>
        <taxon>Craniata</taxon>
        <taxon>Vertebrata</taxon>
        <taxon>Euteleostomi</taxon>
        <taxon>Archelosauria</taxon>
        <taxon>Archosauria</taxon>
        <taxon>Dinosauria</taxon>
        <taxon>Saurischia</taxon>
        <taxon>Theropoda</taxon>
        <taxon>Coelurosauria</taxon>
        <taxon>Aves</taxon>
        <taxon>Neognathae</taxon>
        <taxon>Neoaves</taxon>
        <taxon>Otidimorphae</taxon>
        <taxon>Cuculiformes</taxon>
        <taxon>Centropidae</taxon>
        <taxon>Centropus</taxon>
    </lineage>
</organism>
<name>A0A852MBZ8_9AVES</name>
<evidence type="ECO:0000256" key="2">
    <source>
        <dbReference type="SAM" id="Phobius"/>
    </source>
</evidence>
<dbReference type="PANTHER" id="PTHR10686">
    <property type="entry name" value="FOLATE TRANSPORTER"/>
    <property type="match status" value="1"/>
</dbReference>
<evidence type="ECO:0000313" key="3">
    <source>
        <dbReference type="EMBL" id="NXX97527.1"/>
    </source>
</evidence>
<proteinExistence type="inferred from homology"/>
<evidence type="ECO:0000313" key="4">
    <source>
        <dbReference type="Proteomes" id="UP000632886"/>
    </source>
</evidence>
<reference evidence="3 4" key="1">
    <citation type="submission" date="2020-02" db="EMBL/GenBank/DDBJ databases">
        <title>Bird 10,000 Genomes (B10K) Project - Family phase.</title>
        <authorList>
            <person name="Zhang G."/>
        </authorList>
    </citation>
    <scope>NUCLEOTIDE SEQUENCE [LARGE SCALE GENOMIC DNA]</scope>
    <source>
        <strain evidence="3">B10K-DU-017-21</strain>
    </source>
</reference>
<keyword evidence="4" id="KW-1185">Reference proteome</keyword>
<feature type="transmembrane region" description="Helical" evidence="2">
    <location>
        <begin position="77"/>
        <end position="100"/>
    </location>
</feature>
<keyword evidence="2" id="KW-0812">Transmembrane</keyword>
<dbReference type="InterPro" id="IPR002666">
    <property type="entry name" value="Folate_carrier"/>
</dbReference>
<dbReference type="Proteomes" id="UP000632886">
    <property type="component" value="Unassembled WGS sequence"/>
</dbReference>
<feature type="transmembrane region" description="Helical" evidence="2">
    <location>
        <begin position="112"/>
        <end position="129"/>
    </location>
</feature>
<dbReference type="GO" id="GO:0005886">
    <property type="term" value="C:plasma membrane"/>
    <property type="evidence" value="ECO:0007669"/>
    <property type="project" value="TreeGrafter"/>
</dbReference>
<evidence type="ECO:0000256" key="1">
    <source>
        <dbReference type="ARBA" id="ARBA00005773"/>
    </source>
</evidence>
<feature type="transmembrane region" description="Helical" evidence="2">
    <location>
        <begin position="47"/>
        <end position="70"/>
    </location>
</feature>
<comment type="similarity">
    <text evidence="1">Belongs to the reduced folate carrier (RFC) transporter (TC 2.A.48) family.</text>
</comment>
<feature type="transmembrane region" description="Helical" evidence="2">
    <location>
        <begin position="21"/>
        <end position="41"/>
    </location>
</feature>
<feature type="non-terminal residue" evidence="3">
    <location>
        <position position="1"/>
    </location>
</feature>